<sequence length="65" mass="7219">MRAATRNNVTNRLFMSTFLVAFSSVALTSVFPCPAHSLDSDSPVKELPQKKSKQQTLAQELHSQQ</sequence>
<keyword evidence="4" id="KW-1185">Reference proteome</keyword>
<feature type="region of interest" description="Disordered" evidence="1">
    <location>
        <begin position="39"/>
        <end position="65"/>
    </location>
</feature>
<protein>
    <submittedName>
        <fullName evidence="3">BN860_16534g1_1</fullName>
    </submittedName>
</protein>
<dbReference type="OrthoDB" id="4065690at2759"/>
<dbReference type="Proteomes" id="UP000019375">
    <property type="component" value="Unassembled WGS sequence"/>
</dbReference>
<dbReference type="PANTHER" id="PTHR40020:SF1">
    <property type="entry name" value="CYTOCHROME C OXIDASE ASSEMBLY FACTOR 2"/>
    <property type="match status" value="1"/>
</dbReference>
<dbReference type="InterPro" id="IPR031459">
    <property type="entry name" value="Coa2"/>
</dbReference>
<evidence type="ECO:0000256" key="2">
    <source>
        <dbReference type="SAM" id="SignalP"/>
    </source>
</evidence>
<dbReference type="PANTHER" id="PTHR40020">
    <property type="entry name" value="CYTOCHROME C OXIDASE ASSEMBLY FACTOR 2"/>
    <property type="match status" value="1"/>
</dbReference>
<evidence type="ECO:0000313" key="4">
    <source>
        <dbReference type="Proteomes" id="UP000019375"/>
    </source>
</evidence>
<accession>A0A8J2X8L9</accession>
<gene>
    <name evidence="3" type="ORF">BN860_16534g</name>
</gene>
<keyword evidence="2" id="KW-0732">Signal</keyword>
<dbReference type="GO" id="GO:0005759">
    <property type="term" value="C:mitochondrial matrix"/>
    <property type="evidence" value="ECO:0007669"/>
    <property type="project" value="TreeGrafter"/>
</dbReference>
<name>A0A8J2X8L9_ZYGB2</name>
<feature type="signal peptide" evidence="2">
    <location>
        <begin position="1"/>
        <end position="37"/>
    </location>
</feature>
<feature type="compositionally biased region" description="Polar residues" evidence="1">
    <location>
        <begin position="54"/>
        <end position="65"/>
    </location>
</feature>
<reference evidence="4" key="1">
    <citation type="journal article" date="2013" name="Genome Announc.">
        <title>Genome sequence of the food spoilage yeast Zygosaccharomyces bailii CLIB 213(T).</title>
        <authorList>
            <person name="Galeote V."/>
            <person name="Bigey F."/>
            <person name="Devillers H."/>
            <person name="Neuveglise C."/>
            <person name="Dequin S."/>
        </authorList>
    </citation>
    <scope>NUCLEOTIDE SEQUENCE [LARGE SCALE GENOMIC DNA]</scope>
    <source>
        <strain evidence="4">CLIB 213 / ATCC 58445 / CBS 680 / CCRC 21525 / NBRC 1098 / NCYC 1416 / NRRL Y-2227</strain>
    </source>
</reference>
<proteinExistence type="predicted"/>
<dbReference type="GO" id="GO:0033617">
    <property type="term" value="P:mitochondrial respiratory chain complex IV assembly"/>
    <property type="evidence" value="ECO:0007669"/>
    <property type="project" value="InterPro"/>
</dbReference>
<feature type="compositionally biased region" description="Basic and acidic residues" evidence="1">
    <location>
        <begin position="39"/>
        <end position="49"/>
    </location>
</feature>
<feature type="chain" id="PRO_5035268260" evidence="2">
    <location>
        <begin position="38"/>
        <end position="65"/>
    </location>
</feature>
<dbReference type="AlphaFoldDB" id="A0A8J2X8L9"/>
<organism evidence="3 4">
    <name type="scientific">Zygosaccharomyces bailii (strain CLIB 213 / ATCC 58445 / CBS 680 / BCRC 21525 / NBRC 1098 / NCYC 1416 / NRRL Y-2227)</name>
    <dbReference type="NCBI Taxonomy" id="1333698"/>
    <lineage>
        <taxon>Eukaryota</taxon>
        <taxon>Fungi</taxon>
        <taxon>Dikarya</taxon>
        <taxon>Ascomycota</taxon>
        <taxon>Saccharomycotina</taxon>
        <taxon>Saccharomycetes</taxon>
        <taxon>Saccharomycetales</taxon>
        <taxon>Saccharomycetaceae</taxon>
        <taxon>Zygosaccharomyces</taxon>
    </lineage>
</organism>
<dbReference type="EMBL" id="HG316454">
    <property type="protein sequence ID" value="CDF87878.1"/>
    <property type="molecule type" value="Genomic_DNA"/>
</dbReference>
<evidence type="ECO:0000313" key="3">
    <source>
        <dbReference type="EMBL" id="CDF87878.1"/>
    </source>
</evidence>
<dbReference type="Pfam" id="PF17051">
    <property type="entry name" value="COA2"/>
    <property type="match status" value="1"/>
</dbReference>
<evidence type="ECO:0000256" key="1">
    <source>
        <dbReference type="SAM" id="MobiDB-lite"/>
    </source>
</evidence>